<accession>A0AAP0J208</accession>
<reference evidence="2 3" key="1">
    <citation type="submission" date="2024-01" db="EMBL/GenBank/DDBJ databases">
        <title>Genome assemblies of Stephania.</title>
        <authorList>
            <person name="Yang L."/>
        </authorList>
    </citation>
    <scope>NUCLEOTIDE SEQUENCE [LARGE SCALE GENOMIC DNA]</scope>
    <source>
        <strain evidence="2">JXDWG</strain>
        <tissue evidence="2">Leaf</tissue>
    </source>
</reference>
<sequence length="171" mass="18562">MANAPAMSIRARKDVLQSEASHIAQHREMDLIIARGGIEGRSSSGGGNRRTKGTRGGFEGQCNQAKSGGARLESKGGEKKVELLVLVPQRPTWRRGAHHNTQLSVVALHATPNNPLAGFSTLAPPWRYSTRSRTSVHHSTMSGDMVPDLGIMVPTTAPTWCQSSNVFKMWH</sequence>
<organism evidence="2 3">
    <name type="scientific">Stephania cephalantha</name>
    <dbReference type="NCBI Taxonomy" id="152367"/>
    <lineage>
        <taxon>Eukaryota</taxon>
        <taxon>Viridiplantae</taxon>
        <taxon>Streptophyta</taxon>
        <taxon>Embryophyta</taxon>
        <taxon>Tracheophyta</taxon>
        <taxon>Spermatophyta</taxon>
        <taxon>Magnoliopsida</taxon>
        <taxon>Ranunculales</taxon>
        <taxon>Menispermaceae</taxon>
        <taxon>Menispermoideae</taxon>
        <taxon>Cissampelideae</taxon>
        <taxon>Stephania</taxon>
    </lineage>
</organism>
<evidence type="ECO:0000313" key="3">
    <source>
        <dbReference type="Proteomes" id="UP001419268"/>
    </source>
</evidence>
<dbReference type="Proteomes" id="UP001419268">
    <property type="component" value="Unassembled WGS sequence"/>
</dbReference>
<evidence type="ECO:0000313" key="2">
    <source>
        <dbReference type="EMBL" id="KAK9125295.1"/>
    </source>
</evidence>
<proteinExistence type="predicted"/>
<keyword evidence="3" id="KW-1185">Reference proteome</keyword>
<dbReference type="EMBL" id="JBBNAG010000006">
    <property type="protein sequence ID" value="KAK9125295.1"/>
    <property type="molecule type" value="Genomic_DNA"/>
</dbReference>
<feature type="region of interest" description="Disordered" evidence="1">
    <location>
        <begin position="37"/>
        <end position="75"/>
    </location>
</feature>
<name>A0AAP0J208_9MAGN</name>
<feature type="compositionally biased region" description="Gly residues" evidence="1">
    <location>
        <begin position="37"/>
        <end position="59"/>
    </location>
</feature>
<evidence type="ECO:0000256" key="1">
    <source>
        <dbReference type="SAM" id="MobiDB-lite"/>
    </source>
</evidence>
<dbReference type="AlphaFoldDB" id="A0AAP0J208"/>
<comment type="caution">
    <text evidence="2">The sequence shown here is derived from an EMBL/GenBank/DDBJ whole genome shotgun (WGS) entry which is preliminary data.</text>
</comment>
<gene>
    <name evidence="2" type="ORF">Scep_014141</name>
</gene>
<protein>
    <submittedName>
        <fullName evidence="2">Uncharacterized protein</fullName>
    </submittedName>
</protein>